<feature type="transmembrane region" description="Helical" evidence="6">
    <location>
        <begin position="164"/>
        <end position="184"/>
    </location>
</feature>
<dbReference type="SUPFAM" id="SSF103473">
    <property type="entry name" value="MFS general substrate transporter"/>
    <property type="match status" value="1"/>
</dbReference>
<dbReference type="PROSITE" id="PS50850">
    <property type="entry name" value="MFS"/>
    <property type="match status" value="1"/>
</dbReference>
<evidence type="ECO:0000256" key="1">
    <source>
        <dbReference type="ARBA" id="ARBA00004651"/>
    </source>
</evidence>
<keyword evidence="2" id="KW-1003">Cell membrane</keyword>
<dbReference type="EMBL" id="FNAQ01000001">
    <property type="protein sequence ID" value="SDD73255.1"/>
    <property type="molecule type" value="Genomic_DNA"/>
</dbReference>
<dbReference type="GO" id="GO:0005886">
    <property type="term" value="C:plasma membrane"/>
    <property type="evidence" value="ECO:0007669"/>
    <property type="project" value="UniProtKB-SubCell"/>
</dbReference>
<keyword evidence="3 6" id="KW-0812">Transmembrane</keyword>
<evidence type="ECO:0000256" key="3">
    <source>
        <dbReference type="ARBA" id="ARBA00022692"/>
    </source>
</evidence>
<evidence type="ECO:0000256" key="5">
    <source>
        <dbReference type="ARBA" id="ARBA00023136"/>
    </source>
</evidence>
<dbReference type="AlphaFoldDB" id="A0A1G6X7B9"/>
<feature type="transmembrane region" description="Helical" evidence="6">
    <location>
        <begin position="78"/>
        <end position="97"/>
    </location>
</feature>
<accession>A0A1G6X7B9</accession>
<feature type="transmembrane region" description="Helical" evidence="6">
    <location>
        <begin position="103"/>
        <end position="125"/>
    </location>
</feature>
<evidence type="ECO:0000256" key="4">
    <source>
        <dbReference type="ARBA" id="ARBA00022989"/>
    </source>
</evidence>
<dbReference type="InterPro" id="IPR050189">
    <property type="entry name" value="MFS_Efflux_Transporters"/>
</dbReference>
<gene>
    <name evidence="8" type="ORF">SAMN05661003_101139</name>
</gene>
<feature type="transmembrane region" description="Helical" evidence="6">
    <location>
        <begin position="379"/>
        <end position="398"/>
    </location>
</feature>
<proteinExistence type="predicted"/>
<feature type="transmembrane region" description="Helical" evidence="6">
    <location>
        <begin position="285"/>
        <end position="304"/>
    </location>
</feature>
<dbReference type="Pfam" id="PF07690">
    <property type="entry name" value="MFS_1"/>
    <property type="match status" value="1"/>
</dbReference>
<feature type="transmembrane region" description="Helical" evidence="6">
    <location>
        <begin position="250"/>
        <end position="273"/>
    </location>
</feature>
<organism evidence="8 9">
    <name type="scientific">Desulfuromonas thiophila</name>
    <dbReference type="NCBI Taxonomy" id="57664"/>
    <lineage>
        <taxon>Bacteria</taxon>
        <taxon>Pseudomonadati</taxon>
        <taxon>Thermodesulfobacteriota</taxon>
        <taxon>Desulfuromonadia</taxon>
        <taxon>Desulfuromonadales</taxon>
        <taxon>Desulfuromonadaceae</taxon>
        <taxon>Desulfuromonas</taxon>
    </lineage>
</organism>
<dbReference type="InterPro" id="IPR011701">
    <property type="entry name" value="MFS"/>
</dbReference>
<sequence>MSARRAPAPRALVLLLCAAEVLSMTGFAAYPALLPLLQHHWQLSSSAAGLISGAFFAGYMVATPLLVGLTDRYDTRRIYLLACLLASAGSLGFALLARGLWTALLFQALVGAGLAGTYMPGLRLLTDHFQGSVPSRAVAFYTATFGLGTTASLLLAGALQPLGWPWVFGCAAFGPLLAGALVFVRLPPAAPVPSGAPPGLLFDFRPVLRNRAAMGYILGYAAHCWELFGLRSWLPAFFAFSLALHASSGGFWFGAAALAAWINLLGPAASILGNEAAVRYGRRRFICATMLVSSVLACLVGFTANWPMALLFPLTAFYFLWVMADSAALTAGLVAATEPGRKGATMALHALLGFGAGFVAPLAFGLVLDLGGGRDSVTAWGLAFASLGVWSLLAALAASRRRAP</sequence>
<dbReference type="Proteomes" id="UP000243205">
    <property type="component" value="Unassembled WGS sequence"/>
</dbReference>
<dbReference type="Gene3D" id="1.20.1250.20">
    <property type="entry name" value="MFS general substrate transporter like domains"/>
    <property type="match status" value="1"/>
</dbReference>
<feature type="transmembrane region" description="Helical" evidence="6">
    <location>
        <begin position="137"/>
        <end position="158"/>
    </location>
</feature>
<evidence type="ECO:0000256" key="6">
    <source>
        <dbReference type="SAM" id="Phobius"/>
    </source>
</evidence>
<feature type="transmembrane region" description="Helical" evidence="6">
    <location>
        <begin position="213"/>
        <end position="230"/>
    </location>
</feature>
<evidence type="ECO:0000313" key="8">
    <source>
        <dbReference type="EMBL" id="SDD73255.1"/>
    </source>
</evidence>
<feature type="transmembrane region" description="Helical" evidence="6">
    <location>
        <begin position="47"/>
        <end position="66"/>
    </location>
</feature>
<dbReference type="PANTHER" id="PTHR43124">
    <property type="entry name" value="PURINE EFFLUX PUMP PBUE"/>
    <property type="match status" value="1"/>
</dbReference>
<keyword evidence="5 6" id="KW-0472">Membrane</keyword>
<keyword evidence="4 6" id="KW-1133">Transmembrane helix</keyword>
<evidence type="ECO:0000259" key="7">
    <source>
        <dbReference type="PROSITE" id="PS50850"/>
    </source>
</evidence>
<feature type="transmembrane region" description="Helical" evidence="6">
    <location>
        <begin position="348"/>
        <end position="367"/>
    </location>
</feature>
<dbReference type="InterPro" id="IPR036259">
    <property type="entry name" value="MFS_trans_sf"/>
</dbReference>
<feature type="domain" description="Major facilitator superfamily (MFS) profile" evidence="7">
    <location>
        <begin position="12"/>
        <end position="404"/>
    </location>
</feature>
<dbReference type="OrthoDB" id="5412728at2"/>
<comment type="subcellular location">
    <subcellularLocation>
        <location evidence="1">Cell membrane</location>
        <topology evidence="1">Multi-pass membrane protein</topology>
    </subcellularLocation>
</comment>
<dbReference type="STRING" id="57664.SAMN05661003_101139"/>
<dbReference type="RefSeq" id="WP_092075294.1">
    <property type="nucleotide sequence ID" value="NZ_FNAQ01000001.1"/>
</dbReference>
<dbReference type="InterPro" id="IPR020846">
    <property type="entry name" value="MFS_dom"/>
</dbReference>
<feature type="transmembrane region" description="Helical" evidence="6">
    <location>
        <begin position="316"/>
        <end position="336"/>
    </location>
</feature>
<evidence type="ECO:0000313" key="9">
    <source>
        <dbReference type="Proteomes" id="UP000243205"/>
    </source>
</evidence>
<protein>
    <submittedName>
        <fullName evidence="8">Predicted arabinose efflux permease, MFS family</fullName>
    </submittedName>
</protein>
<dbReference type="PANTHER" id="PTHR43124:SF3">
    <property type="entry name" value="CHLORAMPHENICOL EFFLUX PUMP RV0191"/>
    <property type="match status" value="1"/>
</dbReference>
<reference evidence="9" key="1">
    <citation type="submission" date="2016-10" db="EMBL/GenBank/DDBJ databases">
        <authorList>
            <person name="Varghese N."/>
            <person name="Submissions S."/>
        </authorList>
    </citation>
    <scope>NUCLEOTIDE SEQUENCE [LARGE SCALE GENOMIC DNA]</scope>
    <source>
        <strain evidence="9">DSM 8987</strain>
    </source>
</reference>
<keyword evidence="9" id="KW-1185">Reference proteome</keyword>
<evidence type="ECO:0000256" key="2">
    <source>
        <dbReference type="ARBA" id="ARBA00022475"/>
    </source>
</evidence>
<name>A0A1G6X7B9_9BACT</name>
<dbReference type="GO" id="GO:0022857">
    <property type="term" value="F:transmembrane transporter activity"/>
    <property type="evidence" value="ECO:0007669"/>
    <property type="project" value="InterPro"/>
</dbReference>